<evidence type="ECO:0000259" key="5">
    <source>
        <dbReference type="PROSITE" id="PS51063"/>
    </source>
</evidence>
<evidence type="ECO:0000313" key="6">
    <source>
        <dbReference type="EMBL" id="AJZ56649.1"/>
    </source>
</evidence>
<proteinExistence type="predicted"/>
<name>A0AAU8SYV6_9BURK</name>
<evidence type="ECO:0000313" key="7">
    <source>
        <dbReference type="Proteomes" id="UP000032614"/>
    </source>
</evidence>
<dbReference type="Gene3D" id="1.10.10.10">
    <property type="entry name" value="Winged helix-like DNA-binding domain superfamily/Winged helix DNA-binding domain"/>
    <property type="match status" value="1"/>
</dbReference>
<dbReference type="PROSITE" id="PS51063">
    <property type="entry name" value="HTH_CRP_2"/>
    <property type="match status" value="1"/>
</dbReference>
<dbReference type="InterPro" id="IPR050397">
    <property type="entry name" value="Env_Response_Regulators"/>
</dbReference>
<evidence type="ECO:0000256" key="4">
    <source>
        <dbReference type="SAM" id="MobiDB-lite"/>
    </source>
</evidence>
<dbReference type="Pfam" id="PF13545">
    <property type="entry name" value="HTH_Crp_2"/>
    <property type="match status" value="1"/>
</dbReference>
<keyword evidence="2" id="KW-0238">DNA-binding</keyword>
<feature type="region of interest" description="Disordered" evidence="4">
    <location>
        <begin position="1"/>
        <end position="23"/>
    </location>
</feature>
<keyword evidence="3" id="KW-0804">Transcription</keyword>
<dbReference type="SUPFAM" id="SSF51206">
    <property type="entry name" value="cAMP-binding domain-like"/>
    <property type="match status" value="1"/>
</dbReference>
<dbReference type="Proteomes" id="UP000032614">
    <property type="component" value="Chromosome 3"/>
</dbReference>
<dbReference type="AlphaFoldDB" id="A0AAU8SYV6"/>
<feature type="domain" description="HTH crp-type" evidence="5">
    <location>
        <begin position="171"/>
        <end position="244"/>
    </location>
</feature>
<dbReference type="EMBL" id="CP010025">
    <property type="protein sequence ID" value="AJZ56649.1"/>
    <property type="molecule type" value="Genomic_DNA"/>
</dbReference>
<dbReference type="Pfam" id="PF00027">
    <property type="entry name" value="cNMP_binding"/>
    <property type="match status" value="1"/>
</dbReference>
<dbReference type="SMART" id="SM00419">
    <property type="entry name" value="HTH_CRP"/>
    <property type="match status" value="1"/>
</dbReference>
<sequence length="254" mass="27936">MHGLPYNRHRMKPARPTSRHRAPERDHCALCAANGYCFPDGVNASRSLLRQPVAEQQRLAKNDVLFTVNAPFIGIFGLRSGSSKTFVTADNGNTQVVRIDLGGDMLGLEGFAAGIHTTTVVALENSTFCFLPHDRLMHVAQQRPALREKLLGAMARTLVYHQRAVYALAGTTAEQRVAGFLVTTSERLAERGYSDSDLVLNVTRQEIGSLLGLTLETVSRCLSSLEARQLIHVLGRHVELLDQVSLRNLVVRVA</sequence>
<dbReference type="InterPro" id="IPR018490">
    <property type="entry name" value="cNMP-bd_dom_sf"/>
</dbReference>
<dbReference type="PANTHER" id="PTHR24567">
    <property type="entry name" value="CRP FAMILY TRANSCRIPTIONAL REGULATORY PROTEIN"/>
    <property type="match status" value="1"/>
</dbReference>
<dbReference type="SUPFAM" id="SSF46785">
    <property type="entry name" value="Winged helix' DNA-binding domain"/>
    <property type="match status" value="1"/>
</dbReference>
<evidence type="ECO:0000256" key="2">
    <source>
        <dbReference type="ARBA" id="ARBA00023125"/>
    </source>
</evidence>
<dbReference type="InterPro" id="IPR018335">
    <property type="entry name" value="Tscrpt_reg_HTH_Crp-type_CS"/>
</dbReference>
<dbReference type="FunFam" id="1.10.10.10:FF:000028">
    <property type="entry name" value="Fumarate/nitrate reduction transcriptional regulator Fnr"/>
    <property type="match status" value="1"/>
</dbReference>
<evidence type="ECO:0000256" key="1">
    <source>
        <dbReference type="ARBA" id="ARBA00023015"/>
    </source>
</evidence>
<dbReference type="CDD" id="cd00038">
    <property type="entry name" value="CAP_ED"/>
    <property type="match status" value="1"/>
</dbReference>
<dbReference type="InterPro" id="IPR036388">
    <property type="entry name" value="WH-like_DNA-bd_sf"/>
</dbReference>
<evidence type="ECO:0000256" key="3">
    <source>
        <dbReference type="ARBA" id="ARBA00023163"/>
    </source>
</evidence>
<dbReference type="SMART" id="SM00100">
    <property type="entry name" value="cNMP"/>
    <property type="match status" value="1"/>
</dbReference>
<dbReference type="PANTHER" id="PTHR24567:SF75">
    <property type="entry name" value="FUMARATE AND NITRATE REDUCTION REGULATORY PROTEIN"/>
    <property type="match status" value="1"/>
</dbReference>
<dbReference type="KEGG" id="bfn:OI25_7490"/>
<dbReference type="Gene3D" id="2.60.120.10">
    <property type="entry name" value="Jelly Rolls"/>
    <property type="match status" value="1"/>
</dbReference>
<dbReference type="PROSITE" id="PS00042">
    <property type="entry name" value="HTH_CRP_1"/>
    <property type="match status" value="1"/>
</dbReference>
<keyword evidence="1" id="KW-0805">Transcription regulation</keyword>
<dbReference type="InterPro" id="IPR014710">
    <property type="entry name" value="RmlC-like_jellyroll"/>
</dbReference>
<dbReference type="CDD" id="cd00092">
    <property type="entry name" value="HTH_CRP"/>
    <property type="match status" value="1"/>
</dbReference>
<feature type="compositionally biased region" description="Basic residues" evidence="4">
    <location>
        <begin position="7"/>
        <end position="20"/>
    </location>
</feature>
<gene>
    <name evidence="6" type="ORF">OI25_7490</name>
</gene>
<dbReference type="GO" id="GO:0003700">
    <property type="term" value="F:DNA-binding transcription factor activity"/>
    <property type="evidence" value="ECO:0007669"/>
    <property type="project" value="InterPro"/>
</dbReference>
<dbReference type="InterPro" id="IPR012318">
    <property type="entry name" value="HTH_CRP"/>
</dbReference>
<dbReference type="GO" id="GO:0005829">
    <property type="term" value="C:cytosol"/>
    <property type="evidence" value="ECO:0007669"/>
    <property type="project" value="TreeGrafter"/>
</dbReference>
<dbReference type="GO" id="GO:0003677">
    <property type="term" value="F:DNA binding"/>
    <property type="evidence" value="ECO:0007669"/>
    <property type="project" value="UniProtKB-KW"/>
</dbReference>
<dbReference type="InterPro" id="IPR036390">
    <property type="entry name" value="WH_DNA-bd_sf"/>
</dbReference>
<dbReference type="InterPro" id="IPR000595">
    <property type="entry name" value="cNMP-bd_dom"/>
</dbReference>
<accession>A0AAU8SYV6</accession>
<dbReference type="PRINTS" id="PR00034">
    <property type="entry name" value="HTHCRP"/>
</dbReference>
<organism evidence="6 7">
    <name type="scientific">Paraburkholderia fungorum</name>
    <dbReference type="NCBI Taxonomy" id="134537"/>
    <lineage>
        <taxon>Bacteria</taxon>
        <taxon>Pseudomonadati</taxon>
        <taxon>Pseudomonadota</taxon>
        <taxon>Betaproteobacteria</taxon>
        <taxon>Burkholderiales</taxon>
        <taxon>Burkholderiaceae</taxon>
        <taxon>Paraburkholderia</taxon>
    </lineage>
</organism>
<reference evidence="6 7" key="1">
    <citation type="journal article" date="2015" name="Genome Announc.">
        <title>Complete genome sequences for 59 burkholderia isolates, both pathogenic and near neighbor.</title>
        <authorList>
            <person name="Johnson S.L."/>
            <person name="Bishop-Lilly K.A."/>
            <person name="Ladner J.T."/>
            <person name="Daligault H.E."/>
            <person name="Davenport K.W."/>
            <person name="Jaissle J."/>
            <person name="Frey K.G."/>
            <person name="Koroleva G.I."/>
            <person name="Bruce D.C."/>
            <person name="Coyne S.R."/>
            <person name="Broomall S.M."/>
            <person name="Li P.E."/>
            <person name="Teshima H."/>
            <person name="Gibbons H.S."/>
            <person name="Palacios G.F."/>
            <person name="Rosenzweig C.N."/>
            <person name="Redden C.L."/>
            <person name="Xu Y."/>
            <person name="Minogue T.D."/>
            <person name="Chain P.S."/>
        </authorList>
    </citation>
    <scope>NUCLEOTIDE SEQUENCE [LARGE SCALE GENOMIC DNA]</scope>
    <source>
        <strain evidence="6 7">ATCC BAA-463</strain>
    </source>
</reference>
<protein>
    <submittedName>
        <fullName evidence="6">Bacterial regulatory s, crp family protein</fullName>
    </submittedName>
</protein>